<dbReference type="SUPFAM" id="SSF53383">
    <property type="entry name" value="PLP-dependent transferases"/>
    <property type="match status" value="1"/>
</dbReference>
<comment type="similarity">
    <text evidence="2">Belongs to the class-V pyridoxal-phosphate-dependent aminotransferase family. NifS/IscS subfamily.</text>
</comment>
<comment type="cofactor">
    <cofactor evidence="1">
        <name>pyridoxal 5'-phosphate</name>
        <dbReference type="ChEBI" id="CHEBI:597326"/>
    </cofactor>
</comment>
<dbReference type="PIRSF" id="PIRSF005572">
    <property type="entry name" value="NifS"/>
    <property type="match status" value="1"/>
</dbReference>
<evidence type="ECO:0000256" key="1">
    <source>
        <dbReference type="ARBA" id="ARBA00001933"/>
    </source>
</evidence>
<dbReference type="FunFam" id="3.40.640.10:FF:000084">
    <property type="entry name" value="IscS-like cysteine desulfurase"/>
    <property type="match status" value="1"/>
</dbReference>
<dbReference type="InterPro" id="IPR015422">
    <property type="entry name" value="PyrdxlP-dep_Trfase_small"/>
</dbReference>
<dbReference type="InterPro" id="IPR016454">
    <property type="entry name" value="Cysteine_dSase"/>
</dbReference>
<gene>
    <name evidence="10" type="ORF">GGG17_09600</name>
</gene>
<evidence type="ECO:0000256" key="2">
    <source>
        <dbReference type="ARBA" id="ARBA00006490"/>
    </source>
</evidence>
<evidence type="ECO:0000256" key="6">
    <source>
        <dbReference type="ARBA" id="ARBA00023004"/>
    </source>
</evidence>
<proteinExistence type="inferred from homology"/>
<evidence type="ECO:0000256" key="3">
    <source>
        <dbReference type="ARBA" id="ARBA00022679"/>
    </source>
</evidence>
<keyword evidence="5" id="KW-0663">Pyridoxal phosphate</keyword>
<protein>
    <submittedName>
        <fullName evidence="10">Aminotransferase class V-fold PLP-dependent enzyme</fullName>
    </submittedName>
</protein>
<keyword evidence="3 10" id="KW-0808">Transferase</keyword>
<keyword evidence="6" id="KW-0408">Iron</keyword>
<keyword evidence="11" id="KW-1185">Reference proteome</keyword>
<dbReference type="AlphaFoldDB" id="A0A6I3IDB1"/>
<feature type="domain" description="Aminotransferase class V" evidence="9">
    <location>
        <begin position="50"/>
        <end position="421"/>
    </location>
</feature>
<dbReference type="PANTHER" id="PTHR11601">
    <property type="entry name" value="CYSTEINE DESULFURYLASE FAMILY MEMBER"/>
    <property type="match status" value="1"/>
</dbReference>
<keyword evidence="10" id="KW-0032">Aminotransferase</keyword>
<dbReference type="Pfam" id="PF00266">
    <property type="entry name" value="Aminotran_5"/>
    <property type="match status" value="1"/>
</dbReference>
<evidence type="ECO:0000313" key="11">
    <source>
        <dbReference type="Proteomes" id="UP000431092"/>
    </source>
</evidence>
<organism evidence="10 11">
    <name type="scientific">Arsenicicoccus cauae</name>
    <dbReference type="NCBI Taxonomy" id="2663847"/>
    <lineage>
        <taxon>Bacteria</taxon>
        <taxon>Bacillati</taxon>
        <taxon>Actinomycetota</taxon>
        <taxon>Actinomycetes</taxon>
        <taxon>Micrococcales</taxon>
        <taxon>Intrasporangiaceae</taxon>
        <taxon>Arsenicicoccus</taxon>
    </lineage>
</organism>
<dbReference type="Gene3D" id="3.90.1150.10">
    <property type="entry name" value="Aspartate Aminotransferase, domain 1"/>
    <property type="match status" value="1"/>
</dbReference>
<dbReference type="EMBL" id="WLVL01000037">
    <property type="protein sequence ID" value="MTB72218.1"/>
    <property type="molecule type" value="Genomic_DNA"/>
</dbReference>
<dbReference type="InterPro" id="IPR000192">
    <property type="entry name" value="Aminotrans_V_dom"/>
</dbReference>
<keyword evidence="7" id="KW-0411">Iron-sulfur</keyword>
<dbReference type="InterPro" id="IPR015424">
    <property type="entry name" value="PyrdxlP-dep_Trfase"/>
</dbReference>
<evidence type="ECO:0000256" key="4">
    <source>
        <dbReference type="ARBA" id="ARBA00022723"/>
    </source>
</evidence>
<sequence>MRCRDGARCRSIPPTPWAWWVSSQTCIVVTRSDHARRLDGVLPDHADLAYLDHAATTTVRPEVIEAVAARRSVVGNPSSLHTAGRAARRVVEECREQIAEAAGARPSEVVFTSGGTEADNLAVVGGYRARRAADARRRRVLASPVEHPAVLDAVEHLVTHEDAEVTWLEVDEVGRVRLDQARAALEEDPASVALASLMWANNEVGTIQPVRELAEAAAAHAIPVHTDAVQAVGHVPVDFGSSGVTLLSLTAHKLGGPVGVGALLVRRDAAVSPLTHGGGQERQIRSGTLDTAGIVGLATALEIACHEREPETERLVGLRDQLLQGALGLGLGIRVGGDWEPGDATRRLPGNAHLLVPGCEGDSLLYLMDAAGVLCSTGSACHAGVPQPSHVLLAMGLSETEARGALRLTLGHTSTEADVARALGALPAAVERARRAGSLSVSGEVAS</sequence>
<dbReference type="Gene3D" id="1.10.260.50">
    <property type="match status" value="1"/>
</dbReference>
<name>A0A6I3IDB1_9MICO</name>
<evidence type="ECO:0000256" key="8">
    <source>
        <dbReference type="ARBA" id="ARBA00050776"/>
    </source>
</evidence>
<comment type="catalytic activity">
    <reaction evidence="8">
        <text>(sulfur carrier)-H + L-cysteine = (sulfur carrier)-SH + L-alanine</text>
        <dbReference type="Rhea" id="RHEA:43892"/>
        <dbReference type="Rhea" id="RHEA-COMP:14737"/>
        <dbReference type="Rhea" id="RHEA-COMP:14739"/>
        <dbReference type="ChEBI" id="CHEBI:29917"/>
        <dbReference type="ChEBI" id="CHEBI:35235"/>
        <dbReference type="ChEBI" id="CHEBI:57972"/>
        <dbReference type="ChEBI" id="CHEBI:64428"/>
        <dbReference type="EC" id="2.8.1.7"/>
    </reaction>
</comment>
<evidence type="ECO:0000256" key="5">
    <source>
        <dbReference type="ARBA" id="ARBA00022898"/>
    </source>
</evidence>
<dbReference type="GO" id="GO:0031071">
    <property type="term" value="F:cysteine desulfurase activity"/>
    <property type="evidence" value="ECO:0007669"/>
    <property type="project" value="UniProtKB-EC"/>
</dbReference>
<comment type="caution">
    <text evidence="10">The sequence shown here is derived from an EMBL/GenBank/DDBJ whole genome shotgun (WGS) entry which is preliminary data.</text>
</comment>
<reference evidence="10 11" key="1">
    <citation type="submission" date="2019-11" db="EMBL/GenBank/DDBJ databases">
        <title>Whole genome sequencing identifies a novel species of the genus Arsenicicoccus isolated from human blood.</title>
        <authorList>
            <person name="Jeong J.H."/>
            <person name="Kweon O.J."/>
            <person name="Kim H.R."/>
            <person name="Kim T.-H."/>
            <person name="Ha S.-M."/>
            <person name="Lee M.-K."/>
        </authorList>
    </citation>
    <scope>NUCLEOTIDE SEQUENCE [LARGE SCALE GENOMIC DNA]</scope>
    <source>
        <strain evidence="10 11">MKL-02</strain>
    </source>
</reference>
<accession>A0A6I3IDB1</accession>
<dbReference type="PANTHER" id="PTHR11601:SF34">
    <property type="entry name" value="CYSTEINE DESULFURASE"/>
    <property type="match status" value="1"/>
</dbReference>
<dbReference type="Proteomes" id="UP000431092">
    <property type="component" value="Unassembled WGS sequence"/>
</dbReference>
<keyword evidence="4" id="KW-0479">Metal-binding</keyword>
<dbReference type="Gene3D" id="3.40.640.10">
    <property type="entry name" value="Type I PLP-dependent aspartate aminotransferase-like (Major domain)"/>
    <property type="match status" value="1"/>
</dbReference>
<dbReference type="GO" id="GO:0046872">
    <property type="term" value="F:metal ion binding"/>
    <property type="evidence" value="ECO:0007669"/>
    <property type="project" value="UniProtKB-KW"/>
</dbReference>
<evidence type="ECO:0000256" key="7">
    <source>
        <dbReference type="ARBA" id="ARBA00023014"/>
    </source>
</evidence>
<dbReference type="GO" id="GO:0051536">
    <property type="term" value="F:iron-sulfur cluster binding"/>
    <property type="evidence" value="ECO:0007669"/>
    <property type="project" value="UniProtKB-KW"/>
</dbReference>
<dbReference type="GO" id="GO:0008483">
    <property type="term" value="F:transaminase activity"/>
    <property type="evidence" value="ECO:0007669"/>
    <property type="project" value="UniProtKB-KW"/>
</dbReference>
<evidence type="ECO:0000313" key="10">
    <source>
        <dbReference type="EMBL" id="MTB72218.1"/>
    </source>
</evidence>
<evidence type="ECO:0000259" key="9">
    <source>
        <dbReference type="Pfam" id="PF00266"/>
    </source>
</evidence>
<dbReference type="InterPro" id="IPR015421">
    <property type="entry name" value="PyrdxlP-dep_Trfase_major"/>
</dbReference>